<dbReference type="PaxDb" id="768679-TTX_0020"/>
<reference evidence="1 2" key="1">
    <citation type="journal article" date="2011" name="PLoS ONE">
        <title>The complete genome sequence of Thermoproteus tenax: a physiologically versatile member of the Crenarchaeota.</title>
        <authorList>
            <person name="Siebers B."/>
            <person name="Zaparty M."/>
            <person name="Raddatz G."/>
            <person name="Tjaden B."/>
            <person name="Albers S.V."/>
            <person name="Bell S.D."/>
            <person name="Blombach F."/>
            <person name="Kletzin A."/>
            <person name="Kyrpides N."/>
            <person name="Lanz C."/>
            <person name="Plagens A."/>
            <person name="Rampp M."/>
            <person name="Rosinus A."/>
            <person name="von Jan M."/>
            <person name="Makarova K.S."/>
            <person name="Klenk H.P."/>
            <person name="Schuster S.C."/>
            <person name="Hensel R."/>
        </authorList>
    </citation>
    <scope>NUCLEOTIDE SEQUENCE [LARGE SCALE GENOMIC DNA]</scope>
    <source>
        <strain evidence="2">ATCC 35583 / DSM 2078 / JCM 9277 / NBRC 100435 / Kra 1</strain>
    </source>
</reference>
<evidence type="ECO:0000313" key="1">
    <source>
        <dbReference type="EMBL" id="CCC80698.1"/>
    </source>
</evidence>
<protein>
    <submittedName>
        <fullName evidence="1">Uncharacterized protein</fullName>
    </submittedName>
</protein>
<accession>G4RQ61</accession>
<dbReference type="RefSeq" id="WP_014125956.1">
    <property type="nucleotide sequence ID" value="NC_016070.1"/>
</dbReference>
<evidence type="ECO:0000313" key="2">
    <source>
        <dbReference type="Proteomes" id="UP000002654"/>
    </source>
</evidence>
<dbReference type="STRING" id="768679.TTX_0020"/>
<dbReference type="KEGG" id="ttn:TTX_0020"/>
<keyword evidence="2" id="KW-1185">Reference proteome</keyword>
<dbReference type="HOGENOM" id="CLU_078142_0_0_2"/>
<dbReference type="Proteomes" id="UP000002654">
    <property type="component" value="Chromosome"/>
</dbReference>
<dbReference type="PATRIC" id="fig|768679.9.peg.21"/>
<proteinExistence type="predicted"/>
<organism evidence="1 2">
    <name type="scientific">Thermoproteus tenax (strain ATCC 35583 / DSM 2078 / JCM 9277 / NBRC 100435 / Kra 1)</name>
    <dbReference type="NCBI Taxonomy" id="768679"/>
    <lineage>
        <taxon>Archaea</taxon>
        <taxon>Thermoproteota</taxon>
        <taxon>Thermoprotei</taxon>
        <taxon>Thermoproteales</taxon>
        <taxon>Thermoproteaceae</taxon>
        <taxon>Thermoproteus</taxon>
    </lineage>
</organism>
<sequence length="309" mass="34548">MINLIDAISMMRKFRGYLAGAGGISDMTRALKWSVWYAVKWWSEARASGRTESIVAKALYRSLLHHGYINERGDIIKRINAPERPRGSYAQEWLNLHEAFDAIFPKVLEGTAGEALELLLDSMQSQGWYKLWRDGFLEASGFAPRGLLEPRTLGGYNAVDIVARYKPNLYVGTETDRGRLEPLVSILQGVVVNACRAEGVCIFIAHSVCDIADKLRDLPIDSVLLFNKIHWFPNPVGELMCLKKASPSALFYVGQPVVETMPGFLAINTALGAYHVFSRNEVENILSAAGLKVKRVLLREIPFYASIWS</sequence>
<gene>
    <name evidence="1" type="ordered locus">TTX_0020</name>
</gene>
<dbReference type="GeneID" id="11263026"/>
<dbReference type="EMBL" id="FN869859">
    <property type="protein sequence ID" value="CCC80698.1"/>
    <property type="molecule type" value="Genomic_DNA"/>
</dbReference>
<name>G4RQ61_THETK</name>
<dbReference type="OrthoDB" id="4832at2157"/>
<dbReference type="AlphaFoldDB" id="G4RQ61"/>
<dbReference type="eggNOG" id="arCOG03761">
    <property type="taxonomic scope" value="Archaea"/>
</dbReference>